<gene>
    <name evidence="1" type="ORF">H8S23_07165</name>
</gene>
<dbReference type="RefSeq" id="WP_186887646.1">
    <property type="nucleotide sequence ID" value="NZ_JACONZ010000002.1"/>
</dbReference>
<keyword evidence="2" id="KW-1185">Reference proteome</keyword>
<sequence length="706" mass="78553">MINELYELSRSLERHGLLQPTTHPDVGRMGKYDCLVFELGEDGLPCGLRWLEKQQTAALWKHSKGNHNSFPAIRLQHPLLPLSQSERMAAFPWAKARLTERTGMLSALDCTAANPDCTEIRMSEWTLQKLQPVIKSQERELAALKKLIRLFPGEDSRADFVQRAAALVKSQAMFCQQPELLDFFKRLLTGSRDAKTQKFVSGCMLYFDLPPSEEMDNLVASEQTRQALVKALNAAAPAQPGKCIVSPLSGRESEAVGDKYPNPNLPLLGLTYLYSKKADVPCLTRYALSGADAFQTGKAEISAISDALAFLTQESRNGKSWRAMIDSNRDGTDLLLAYLPDDPQNNACLARILGDPSGYDGPDELRETAEAVYEALCRQVLGNVEDVLQKNSQARVNLILLETLDPGRKQVAYETSLTAKRLCENILAWDAASKNCPPVEIRIREKGGTREVGRACPGPMEICRLLKVWYTRSGASKPGGQSAASLQEIYRLYMPAEEEERSEELIDRFLELTVRRSLLLLGDIGCQLTREYALPSAKPSLARADCAAGFVALLSILLYFRKIRKETYMLDAAFNIGQFLKLADLLHREYCIQVRNGGNKAAPLPTCLMGNEMLAVAAEDPVEGLNRLRERMKIYLAWAGTATGKDSGLAKWILARFEEISLKIAQQELPRQFGPAEQAQVLLGYLSAIPYEKKNTADDSEKEEKK</sequence>
<organism evidence="1 2">
    <name type="scientific">Anaerofilum hominis</name>
    <dbReference type="NCBI Taxonomy" id="2763016"/>
    <lineage>
        <taxon>Bacteria</taxon>
        <taxon>Bacillati</taxon>
        <taxon>Bacillota</taxon>
        <taxon>Clostridia</taxon>
        <taxon>Eubacteriales</taxon>
        <taxon>Oscillospiraceae</taxon>
        <taxon>Anaerofilum</taxon>
    </lineage>
</organism>
<name>A0A923L0Y1_9FIRM</name>
<accession>A0A923L0Y1</accession>
<protein>
    <submittedName>
        <fullName evidence="1">Uncharacterized protein</fullName>
    </submittedName>
</protein>
<reference evidence="1" key="1">
    <citation type="submission" date="2020-08" db="EMBL/GenBank/DDBJ databases">
        <title>Genome public.</title>
        <authorList>
            <person name="Liu C."/>
            <person name="Sun Q."/>
        </authorList>
    </citation>
    <scope>NUCLEOTIDE SEQUENCE</scope>
    <source>
        <strain evidence="1">BX8</strain>
    </source>
</reference>
<evidence type="ECO:0000313" key="2">
    <source>
        <dbReference type="Proteomes" id="UP000659630"/>
    </source>
</evidence>
<dbReference type="AlphaFoldDB" id="A0A923L0Y1"/>
<evidence type="ECO:0000313" key="1">
    <source>
        <dbReference type="EMBL" id="MBC5581285.1"/>
    </source>
</evidence>
<dbReference type="EMBL" id="JACONZ010000002">
    <property type="protein sequence ID" value="MBC5581285.1"/>
    <property type="molecule type" value="Genomic_DNA"/>
</dbReference>
<comment type="caution">
    <text evidence="1">The sequence shown here is derived from an EMBL/GenBank/DDBJ whole genome shotgun (WGS) entry which is preliminary data.</text>
</comment>
<dbReference type="Proteomes" id="UP000659630">
    <property type="component" value="Unassembled WGS sequence"/>
</dbReference>
<proteinExistence type="predicted"/>